<dbReference type="InterPro" id="IPR011011">
    <property type="entry name" value="Znf_FYVE_PHD"/>
</dbReference>
<dbReference type="PROSITE" id="PS50089">
    <property type="entry name" value="ZF_RING_2"/>
    <property type="match status" value="1"/>
</dbReference>
<dbReference type="PANTHER" id="PTHR12420">
    <property type="entry name" value="PHD FINGER PROTEIN"/>
    <property type="match status" value="1"/>
</dbReference>
<feature type="domain" description="PHD-type" evidence="6">
    <location>
        <begin position="1"/>
        <end position="50"/>
    </location>
</feature>
<proteinExistence type="predicted"/>
<dbReference type="SUPFAM" id="SSF57903">
    <property type="entry name" value="FYVE/PHD zinc finger"/>
    <property type="match status" value="1"/>
</dbReference>
<dbReference type="PROSITE" id="PS51805">
    <property type="entry name" value="EPHD"/>
    <property type="match status" value="1"/>
</dbReference>
<dbReference type="InterPro" id="IPR001841">
    <property type="entry name" value="Znf_RING"/>
</dbReference>
<dbReference type="GO" id="GO:0008270">
    <property type="term" value="F:zinc ion binding"/>
    <property type="evidence" value="ECO:0007669"/>
    <property type="project" value="UniProtKB-KW"/>
</dbReference>
<dbReference type="InterPro" id="IPR051188">
    <property type="entry name" value="PHD-type_Zinc_Finger"/>
</dbReference>
<keyword evidence="8" id="KW-1185">Reference proteome</keyword>
<dbReference type="InterPro" id="IPR001965">
    <property type="entry name" value="Znf_PHD"/>
</dbReference>
<evidence type="ECO:0000313" key="8">
    <source>
        <dbReference type="Proteomes" id="UP000560386"/>
    </source>
</evidence>
<dbReference type="SMART" id="SM00249">
    <property type="entry name" value="PHD"/>
    <property type="match status" value="2"/>
</dbReference>
<evidence type="ECO:0000313" key="7">
    <source>
        <dbReference type="EMBL" id="NXE25674.1"/>
    </source>
</evidence>
<dbReference type="GO" id="GO:0005634">
    <property type="term" value="C:nucleus"/>
    <property type="evidence" value="ECO:0007669"/>
    <property type="project" value="TreeGrafter"/>
</dbReference>
<dbReference type="GO" id="GO:0016874">
    <property type="term" value="F:ligase activity"/>
    <property type="evidence" value="ECO:0007669"/>
    <property type="project" value="UniProtKB-KW"/>
</dbReference>
<dbReference type="EMBL" id="VWPR01000910">
    <property type="protein sequence ID" value="NXE25674.1"/>
    <property type="molecule type" value="Genomic_DNA"/>
</dbReference>
<keyword evidence="1" id="KW-0479">Metal-binding</keyword>
<protein>
    <submittedName>
        <fullName evidence="7">G2E3 ligase</fullName>
    </submittedName>
</protein>
<comment type="caution">
    <text evidence="7">The sequence shown here is derived from an EMBL/GenBank/DDBJ whole genome shotgun (WGS) entry which is preliminary data.</text>
</comment>
<dbReference type="InterPro" id="IPR034732">
    <property type="entry name" value="EPHD"/>
</dbReference>
<dbReference type="PROSITE" id="PS01359">
    <property type="entry name" value="ZF_PHD_1"/>
    <property type="match status" value="1"/>
</dbReference>
<evidence type="ECO:0000256" key="3">
    <source>
        <dbReference type="ARBA" id="ARBA00022833"/>
    </source>
</evidence>
<dbReference type="InterPro" id="IPR013083">
    <property type="entry name" value="Znf_RING/FYVE/PHD"/>
</dbReference>
<dbReference type="InterPro" id="IPR019786">
    <property type="entry name" value="Zinc_finger_PHD-type_CS"/>
</dbReference>
<dbReference type="PANTHER" id="PTHR12420:SF47">
    <property type="entry name" value="PHD FINGER PROTEIN 7"/>
    <property type="match status" value="1"/>
</dbReference>
<gene>
    <name evidence="7" type="primary">G2e3_1</name>
    <name evidence="7" type="ORF">ARDKOR_R09732</name>
</gene>
<accession>A0A7K8LFN5</accession>
<keyword evidence="7" id="KW-0436">Ligase</keyword>
<dbReference type="AlphaFoldDB" id="A0A7K8LFN5"/>
<evidence type="ECO:0000259" key="5">
    <source>
        <dbReference type="PROSITE" id="PS50089"/>
    </source>
</evidence>
<evidence type="ECO:0000259" key="6">
    <source>
        <dbReference type="PROSITE" id="PS51805"/>
    </source>
</evidence>
<dbReference type="Pfam" id="PF13771">
    <property type="entry name" value="zf-HC5HC2H"/>
    <property type="match status" value="1"/>
</dbReference>
<evidence type="ECO:0000256" key="4">
    <source>
        <dbReference type="PROSITE-ProRule" id="PRU00175"/>
    </source>
</evidence>
<reference evidence="7 8" key="1">
    <citation type="submission" date="2019-09" db="EMBL/GenBank/DDBJ databases">
        <title>Bird 10,000 Genomes (B10K) Project - Family phase.</title>
        <authorList>
            <person name="Zhang G."/>
        </authorList>
    </citation>
    <scope>NUCLEOTIDE SEQUENCE [LARGE SCALE GENOMIC DNA]</scope>
    <source>
        <strain evidence="7">B10K-CU-031-01</strain>
        <tissue evidence="7">Muscle</tissue>
    </source>
</reference>
<dbReference type="SMART" id="SM00184">
    <property type="entry name" value="RING"/>
    <property type="match status" value="1"/>
</dbReference>
<feature type="non-terminal residue" evidence="7">
    <location>
        <position position="133"/>
    </location>
</feature>
<feature type="non-terminal residue" evidence="7">
    <location>
        <position position="1"/>
    </location>
</feature>
<dbReference type="Gene3D" id="3.30.40.10">
    <property type="entry name" value="Zinc/RING finger domain, C3HC4 (zinc finger)"/>
    <property type="match status" value="2"/>
</dbReference>
<name>A0A7K8LFN5_9AVES</name>
<evidence type="ECO:0000256" key="2">
    <source>
        <dbReference type="ARBA" id="ARBA00022771"/>
    </source>
</evidence>
<organism evidence="7 8">
    <name type="scientific">Ardeotis kori</name>
    <dbReference type="NCBI Taxonomy" id="89386"/>
    <lineage>
        <taxon>Eukaryota</taxon>
        <taxon>Metazoa</taxon>
        <taxon>Chordata</taxon>
        <taxon>Craniata</taxon>
        <taxon>Vertebrata</taxon>
        <taxon>Euteleostomi</taxon>
        <taxon>Archelosauria</taxon>
        <taxon>Archosauria</taxon>
        <taxon>Dinosauria</taxon>
        <taxon>Saurischia</taxon>
        <taxon>Theropoda</taxon>
        <taxon>Coelurosauria</taxon>
        <taxon>Aves</taxon>
        <taxon>Neognathae</taxon>
        <taxon>Neoaves</taxon>
        <taxon>Otidimorphae</taxon>
        <taxon>Otidiformes</taxon>
        <taxon>Otididae</taxon>
        <taxon>Ardeotis</taxon>
    </lineage>
</organism>
<keyword evidence="2 4" id="KW-0863">Zinc-finger</keyword>
<dbReference type="Proteomes" id="UP000560386">
    <property type="component" value="Unassembled WGS sequence"/>
</dbReference>
<feature type="domain" description="RING-type" evidence="5">
    <location>
        <begin position="65"/>
        <end position="114"/>
    </location>
</feature>
<sequence length="133" mass="15082">QHCFVCGESGATITCSKAGCKRHFHLPCAIEGSCVTQFYFQYRSFCWEHRPQQAAKVAPEENTTCLICQDPVEDTMSYGTMVCPVCKHAWFHRACIQGQAVHDCISGFRCPLCRDKDAFVSEMFTMGIRIPFR</sequence>
<keyword evidence="3" id="KW-0862">Zinc</keyword>
<evidence type="ECO:0000256" key="1">
    <source>
        <dbReference type="ARBA" id="ARBA00022723"/>
    </source>
</evidence>